<dbReference type="GO" id="GO:0004067">
    <property type="term" value="F:asparaginase activity"/>
    <property type="evidence" value="ECO:0007669"/>
    <property type="project" value="UniProtKB-EC"/>
</dbReference>
<evidence type="ECO:0000256" key="7">
    <source>
        <dbReference type="ARBA" id="ARBA00054922"/>
    </source>
</evidence>
<dbReference type="InterPro" id="IPR033844">
    <property type="entry name" value="ASRGL1_meta"/>
</dbReference>
<evidence type="ECO:0000256" key="5">
    <source>
        <dbReference type="ARBA" id="ARBA00022813"/>
    </source>
</evidence>
<dbReference type="CDD" id="cd04702">
    <property type="entry name" value="ASRGL1_like"/>
    <property type="match status" value="1"/>
</dbReference>
<dbReference type="PANTHER" id="PTHR10188:SF41">
    <property type="entry name" value="ISOASPARTYL PEPTIDASE_L-ASPARAGINASE"/>
    <property type="match status" value="1"/>
</dbReference>
<evidence type="ECO:0000256" key="8">
    <source>
        <dbReference type="ARBA" id="ARBA00061780"/>
    </source>
</evidence>
<evidence type="ECO:0000256" key="1">
    <source>
        <dbReference type="ARBA" id="ARBA00000306"/>
    </source>
</evidence>
<evidence type="ECO:0000256" key="4">
    <source>
        <dbReference type="ARBA" id="ARBA00022801"/>
    </source>
</evidence>
<evidence type="ECO:0000256" key="6">
    <source>
        <dbReference type="ARBA" id="ARBA00049366"/>
    </source>
</evidence>
<feature type="binding site" evidence="10">
    <location>
        <begin position="229"/>
        <end position="232"/>
    </location>
    <ligand>
        <name>substrate</name>
    </ligand>
</feature>
<dbReference type="EMBL" id="CAXKWB010063576">
    <property type="protein sequence ID" value="CAL4186750.1"/>
    <property type="molecule type" value="Genomic_DNA"/>
</dbReference>
<keyword evidence="3" id="KW-0645">Protease</keyword>
<keyword evidence="4" id="KW-0378">Hydrolase</keyword>
<dbReference type="Proteomes" id="UP001497623">
    <property type="component" value="Unassembled WGS sequence"/>
</dbReference>
<dbReference type="SUPFAM" id="SSF56235">
    <property type="entry name" value="N-terminal nucleophile aminohydrolases (Ntn hydrolases)"/>
    <property type="match status" value="1"/>
</dbReference>
<evidence type="ECO:0000256" key="11">
    <source>
        <dbReference type="PIRSR" id="PIRSR600246-3"/>
    </source>
</evidence>
<reference evidence="12 13" key="1">
    <citation type="submission" date="2024-05" db="EMBL/GenBank/DDBJ databases">
        <authorList>
            <person name="Wallberg A."/>
        </authorList>
    </citation>
    <scope>NUCLEOTIDE SEQUENCE [LARGE SCALE GENOMIC DNA]</scope>
</reference>
<dbReference type="InterPro" id="IPR029055">
    <property type="entry name" value="Ntn_hydrolases_N"/>
</dbReference>
<dbReference type="GO" id="GO:0033345">
    <property type="term" value="P:L-asparagine catabolic process via L-aspartate"/>
    <property type="evidence" value="ECO:0007669"/>
    <property type="project" value="TreeGrafter"/>
</dbReference>
<gene>
    <name evidence="12" type="ORF">MNOR_LOCUS36085</name>
</gene>
<proteinExistence type="inferred from homology"/>
<keyword evidence="13" id="KW-1185">Reference proteome</keyword>
<name>A0AAV2SIG8_MEGNR</name>
<feature type="non-terminal residue" evidence="12">
    <location>
        <position position="317"/>
    </location>
</feature>
<dbReference type="GO" id="GO:0006508">
    <property type="term" value="P:proteolysis"/>
    <property type="evidence" value="ECO:0007669"/>
    <property type="project" value="UniProtKB-KW"/>
</dbReference>
<dbReference type="AlphaFoldDB" id="A0AAV2SIG8"/>
<dbReference type="Gene3D" id="3.60.20.30">
    <property type="entry name" value="(Glycosyl)asparaginase"/>
    <property type="match status" value="1"/>
</dbReference>
<feature type="site" description="Cleavage; by autolysis" evidence="11">
    <location>
        <begin position="177"/>
        <end position="178"/>
    </location>
</feature>
<comment type="catalytic activity">
    <reaction evidence="1">
        <text>Cleavage of a beta-linked Asp residue from the N-terminus of a polypeptide.</text>
        <dbReference type="EC" id="3.4.19.5"/>
    </reaction>
</comment>
<evidence type="ECO:0000313" key="12">
    <source>
        <dbReference type="EMBL" id="CAL4186750.1"/>
    </source>
</evidence>
<accession>A0AAV2SIG8</accession>
<dbReference type="FunFam" id="3.60.20.30:FF:000001">
    <property type="entry name" value="Isoaspartyl peptidase/L-asparaginase"/>
    <property type="match status" value="1"/>
</dbReference>
<feature type="binding site" evidence="10">
    <location>
        <begin position="206"/>
        <end position="209"/>
    </location>
    <ligand>
        <name>substrate</name>
    </ligand>
</feature>
<dbReference type="PANTHER" id="PTHR10188">
    <property type="entry name" value="L-ASPARAGINASE"/>
    <property type="match status" value="1"/>
</dbReference>
<comment type="caution">
    <text evidence="12">The sequence shown here is derived from an EMBL/GenBank/DDBJ whole genome shotgun (WGS) entry which is preliminary data.</text>
</comment>
<comment type="function">
    <text evidence="7">Has both L-asparaginase and beta-aspartyl peptidase activity. Does not have aspartylglucosaminidase activity and is inactive toward GlcNAc-L-Asn. Likewise, has no activity toward glutamine.</text>
</comment>
<dbReference type="Pfam" id="PF01112">
    <property type="entry name" value="Asparaginase_2"/>
    <property type="match status" value="1"/>
</dbReference>
<comment type="catalytic activity">
    <reaction evidence="6">
        <text>L-asparagine + H2O = L-aspartate + NH4(+)</text>
        <dbReference type="Rhea" id="RHEA:21016"/>
        <dbReference type="ChEBI" id="CHEBI:15377"/>
        <dbReference type="ChEBI" id="CHEBI:28938"/>
        <dbReference type="ChEBI" id="CHEBI:29991"/>
        <dbReference type="ChEBI" id="CHEBI:58048"/>
        <dbReference type="EC" id="3.5.1.1"/>
    </reaction>
</comment>
<dbReference type="GO" id="GO:0005737">
    <property type="term" value="C:cytoplasm"/>
    <property type="evidence" value="ECO:0007669"/>
    <property type="project" value="TreeGrafter"/>
</dbReference>
<dbReference type="GO" id="GO:0008798">
    <property type="term" value="F:beta-aspartyl-peptidase activity"/>
    <property type="evidence" value="ECO:0007669"/>
    <property type="project" value="UniProtKB-EC"/>
</dbReference>
<evidence type="ECO:0000256" key="10">
    <source>
        <dbReference type="PIRSR" id="PIRSR600246-2"/>
    </source>
</evidence>
<evidence type="ECO:0000256" key="9">
    <source>
        <dbReference type="PIRSR" id="PIRSR600246-1"/>
    </source>
</evidence>
<comment type="subunit">
    <text evidence="8">Heterodimer of an alpha and beta chain produced by autocleavage.</text>
</comment>
<sequence length="317" mass="33972">MSDLKINGDVKIMNQILQPKIIKNSNSTRLIGYISSSKSRTEMKLSYYQALISFQRCISNYNCTGSVLTYDEQVELDAIIMDGHTLKVGAVAAIKNVRNPVKVARLVMDKTQHVLLAGCGANKFAANHGHNEVDPDTLITPYAREELAEYKKYSHAVNSLFNKTDTPASISDTSGHDTVGCAVLDNNGQLACATSTGGITAKMPGRVGDSPIVGAGGYADNTVGAVSTTGHGESIIKVCLARHITFLMGTGCNSKDAVSQSLSYMESRVNGFGGAVVVSKSGDVAAQFSTPRMPWAFIKSDKLHFGMHHGQHEIENL</sequence>
<evidence type="ECO:0000256" key="2">
    <source>
        <dbReference type="ARBA" id="ARBA00010872"/>
    </source>
</evidence>
<evidence type="ECO:0000313" key="13">
    <source>
        <dbReference type="Proteomes" id="UP001497623"/>
    </source>
</evidence>
<protein>
    <submittedName>
        <fullName evidence="12">Uncharacterized protein</fullName>
    </submittedName>
</protein>
<comment type="similarity">
    <text evidence="2">Belongs to the Ntn-hydrolase family.</text>
</comment>
<dbReference type="InterPro" id="IPR000246">
    <property type="entry name" value="Peptidase_T2"/>
</dbReference>
<keyword evidence="5" id="KW-0068">Autocatalytic cleavage</keyword>
<organism evidence="12 13">
    <name type="scientific">Meganyctiphanes norvegica</name>
    <name type="common">Northern krill</name>
    <name type="synonym">Thysanopoda norvegica</name>
    <dbReference type="NCBI Taxonomy" id="48144"/>
    <lineage>
        <taxon>Eukaryota</taxon>
        <taxon>Metazoa</taxon>
        <taxon>Ecdysozoa</taxon>
        <taxon>Arthropoda</taxon>
        <taxon>Crustacea</taxon>
        <taxon>Multicrustacea</taxon>
        <taxon>Malacostraca</taxon>
        <taxon>Eumalacostraca</taxon>
        <taxon>Eucarida</taxon>
        <taxon>Euphausiacea</taxon>
        <taxon>Euphausiidae</taxon>
        <taxon>Meganyctiphanes</taxon>
    </lineage>
</organism>
<evidence type="ECO:0000256" key="3">
    <source>
        <dbReference type="ARBA" id="ARBA00022670"/>
    </source>
</evidence>
<feature type="active site" description="Nucleophile" evidence="9">
    <location>
        <position position="178"/>
    </location>
</feature>